<dbReference type="Gene3D" id="3.60.21.10">
    <property type="match status" value="1"/>
</dbReference>
<keyword evidence="3" id="KW-1185">Reference proteome</keyword>
<dbReference type="InterPro" id="IPR029052">
    <property type="entry name" value="Metallo-depent_PP-like"/>
</dbReference>
<sequence length="218" mass="25156">MTRRDYEKIDGSAYANIYAVGDLHGCYELFMRELESVKFDTARDLVISVGDLIDRGPHSLSCLRLIRNSWFKAVKGNHECMAIEGLLGQDEHYQRLWLYNAGDWVLSLNPTERAEVLDLLKFCAGLPLVIELNDEGFKTVIAHADYPYDQYRFGRSLTQEQAVWERRRIEMRDETEIKGADAFIFGHTPLKRVMQLGNRLYIDTGAVFFGNLTLLRLK</sequence>
<dbReference type="PROSITE" id="PS00125">
    <property type="entry name" value="SER_THR_PHOSPHATASE"/>
    <property type="match status" value="1"/>
</dbReference>
<dbReference type="EMBL" id="FMUQ01000004">
    <property type="protein sequence ID" value="SCX85883.1"/>
    <property type="molecule type" value="Genomic_DNA"/>
</dbReference>
<evidence type="ECO:0000313" key="3">
    <source>
        <dbReference type="Proteomes" id="UP000199588"/>
    </source>
</evidence>
<dbReference type="InterPro" id="IPR050126">
    <property type="entry name" value="Ap4A_hydrolase"/>
</dbReference>
<feature type="domain" description="Serine/threonine specific protein phosphatases" evidence="1">
    <location>
        <begin position="74"/>
        <end position="79"/>
    </location>
</feature>
<reference evidence="2 3" key="1">
    <citation type="submission" date="2016-10" db="EMBL/GenBank/DDBJ databases">
        <authorList>
            <person name="Varghese N."/>
            <person name="Submissions S."/>
        </authorList>
    </citation>
    <scope>NUCLEOTIDE SEQUENCE [LARGE SCALE GENOMIC DNA]</scope>
    <source>
        <strain evidence="2 3">DSM 22022</strain>
    </source>
</reference>
<dbReference type="PANTHER" id="PTHR42850:SF10">
    <property type="entry name" value="SERINE_THREONINE-PROTEIN PHOSPHATASE 1"/>
    <property type="match status" value="1"/>
</dbReference>
<comment type="caution">
    <text evidence="2">The sequence shown here is derived from an EMBL/GenBank/DDBJ whole genome shotgun (WGS) entry which is preliminary data.</text>
</comment>
<dbReference type="Proteomes" id="UP000199588">
    <property type="component" value="Unassembled WGS sequence"/>
</dbReference>
<organism evidence="2 3">
    <name type="scientific">Basfia succiniciproducens</name>
    <dbReference type="NCBI Taxonomy" id="653940"/>
    <lineage>
        <taxon>Bacteria</taxon>
        <taxon>Pseudomonadati</taxon>
        <taxon>Pseudomonadota</taxon>
        <taxon>Gammaproteobacteria</taxon>
        <taxon>Pasteurellales</taxon>
        <taxon>Pasteurellaceae</taxon>
        <taxon>Basfia</taxon>
    </lineage>
</organism>
<gene>
    <name evidence="2" type="ORF">SAMN02910354_00601</name>
</gene>
<dbReference type="PANTHER" id="PTHR42850">
    <property type="entry name" value="METALLOPHOSPHOESTERASE"/>
    <property type="match status" value="1"/>
</dbReference>
<evidence type="ECO:0000313" key="2">
    <source>
        <dbReference type="EMBL" id="SCX85883.1"/>
    </source>
</evidence>
<protein>
    <submittedName>
        <fullName evidence="2">Serine/threonine protein phosphatase 1</fullName>
    </submittedName>
</protein>
<name>A0A1G5B6S4_9PAST</name>
<dbReference type="SUPFAM" id="SSF56300">
    <property type="entry name" value="Metallo-dependent phosphatases"/>
    <property type="match status" value="1"/>
</dbReference>
<proteinExistence type="predicted"/>
<evidence type="ECO:0000259" key="1">
    <source>
        <dbReference type="PROSITE" id="PS00125"/>
    </source>
</evidence>
<dbReference type="RefSeq" id="WP_090654266.1">
    <property type="nucleotide sequence ID" value="NZ_CP015031.1"/>
</dbReference>
<accession>A0A1G5B6S4</accession>
<dbReference type="InterPro" id="IPR004843">
    <property type="entry name" value="Calcineurin-like_PHP"/>
</dbReference>
<dbReference type="InterPro" id="IPR006186">
    <property type="entry name" value="Ser/Thr-sp_prot-phosphatase"/>
</dbReference>
<dbReference type="Pfam" id="PF00149">
    <property type="entry name" value="Metallophos"/>
    <property type="match status" value="1"/>
</dbReference>